<dbReference type="PANTHER" id="PTHR46300:SF7">
    <property type="entry name" value="P450, PUTATIVE (EUROFUNG)-RELATED"/>
    <property type="match status" value="1"/>
</dbReference>
<evidence type="ECO:0000256" key="9">
    <source>
        <dbReference type="RuleBase" id="RU000461"/>
    </source>
</evidence>
<comment type="caution">
    <text evidence="11">The sequence shown here is derived from an EMBL/GenBank/DDBJ whole genome shotgun (WGS) entry which is preliminary data.</text>
</comment>
<evidence type="ECO:0000256" key="8">
    <source>
        <dbReference type="PIRSR" id="PIRSR602401-1"/>
    </source>
</evidence>
<dbReference type="InterPro" id="IPR001128">
    <property type="entry name" value="Cyt_P450"/>
</dbReference>
<dbReference type="PANTHER" id="PTHR46300">
    <property type="entry name" value="P450, PUTATIVE (EUROFUNG)-RELATED-RELATED"/>
    <property type="match status" value="1"/>
</dbReference>
<evidence type="ECO:0000313" key="11">
    <source>
        <dbReference type="EMBL" id="RDL31031.1"/>
    </source>
</evidence>
<name>A0A370TAS1_9HELO</name>
<dbReference type="STRING" id="2656787.A0A370TAS1"/>
<dbReference type="SUPFAM" id="SSF48264">
    <property type="entry name" value="Cytochrome P450"/>
    <property type="match status" value="1"/>
</dbReference>
<keyword evidence="7 9" id="KW-0503">Monooxygenase</keyword>
<protein>
    <recommendedName>
        <fullName evidence="13">O-methylsterigmatocystin oxidoreductase</fullName>
    </recommendedName>
</protein>
<keyword evidence="10" id="KW-0812">Transmembrane</keyword>
<dbReference type="InterPro" id="IPR017972">
    <property type="entry name" value="Cyt_P450_CS"/>
</dbReference>
<dbReference type="RefSeq" id="XP_031865280.1">
    <property type="nucleotide sequence ID" value="XM_032018443.1"/>
</dbReference>
<keyword evidence="5 9" id="KW-0560">Oxidoreductase</keyword>
<organism evidence="11 12">
    <name type="scientific">Venustampulla echinocandica</name>
    <dbReference type="NCBI Taxonomy" id="2656787"/>
    <lineage>
        <taxon>Eukaryota</taxon>
        <taxon>Fungi</taxon>
        <taxon>Dikarya</taxon>
        <taxon>Ascomycota</taxon>
        <taxon>Pezizomycotina</taxon>
        <taxon>Leotiomycetes</taxon>
        <taxon>Helotiales</taxon>
        <taxon>Pleuroascaceae</taxon>
        <taxon>Venustampulla</taxon>
    </lineage>
</organism>
<dbReference type="GeneID" id="43602669"/>
<evidence type="ECO:0000256" key="10">
    <source>
        <dbReference type="SAM" id="Phobius"/>
    </source>
</evidence>
<dbReference type="OrthoDB" id="2789670at2759"/>
<comment type="similarity">
    <text evidence="2 9">Belongs to the cytochrome P450 family.</text>
</comment>
<keyword evidence="4 8" id="KW-0479">Metal-binding</keyword>
<feature type="transmembrane region" description="Helical" evidence="10">
    <location>
        <begin position="104"/>
        <end position="125"/>
    </location>
</feature>
<keyword evidence="10" id="KW-0472">Membrane</keyword>
<dbReference type="PRINTS" id="PR00463">
    <property type="entry name" value="EP450I"/>
</dbReference>
<dbReference type="InterPro" id="IPR036396">
    <property type="entry name" value="Cyt_P450_sf"/>
</dbReference>
<comment type="cofactor">
    <cofactor evidence="1 8">
        <name>heme</name>
        <dbReference type="ChEBI" id="CHEBI:30413"/>
    </cofactor>
</comment>
<keyword evidence="10" id="KW-1133">Transmembrane helix</keyword>
<reference evidence="11 12" key="1">
    <citation type="journal article" date="2018" name="IMA Fungus">
        <title>IMA Genome-F 9: Draft genome sequence of Annulohypoxylon stygium, Aspergillus mulundensis, Berkeleyomyces basicola (syn. Thielaviopsis basicola), Ceratocystis smalleyi, two Cercospora beticola strains, Coleophoma cylindrospora, Fusarium fracticaudum, Phialophora cf. hyalina, and Morchella septimelata.</title>
        <authorList>
            <person name="Wingfield B.D."/>
            <person name="Bills G.F."/>
            <person name="Dong Y."/>
            <person name="Huang W."/>
            <person name="Nel W.J."/>
            <person name="Swalarsk-Parry B.S."/>
            <person name="Vaghefi N."/>
            <person name="Wilken P.M."/>
            <person name="An Z."/>
            <person name="de Beer Z.W."/>
            <person name="De Vos L."/>
            <person name="Chen L."/>
            <person name="Duong T.A."/>
            <person name="Gao Y."/>
            <person name="Hammerbacher A."/>
            <person name="Kikkert J.R."/>
            <person name="Li Y."/>
            <person name="Li H."/>
            <person name="Li K."/>
            <person name="Li Q."/>
            <person name="Liu X."/>
            <person name="Ma X."/>
            <person name="Naidoo K."/>
            <person name="Pethybridge S.J."/>
            <person name="Sun J."/>
            <person name="Steenkamp E.T."/>
            <person name="van der Nest M.A."/>
            <person name="van Wyk S."/>
            <person name="Wingfield M.J."/>
            <person name="Xiong C."/>
            <person name="Yue Q."/>
            <person name="Zhang X."/>
        </authorList>
    </citation>
    <scope>NUCLEOTIDE SEQUENCE [LARGE SCALE GENOMIC DNA]</scope>
    <source>
        <strain evidence="11 12">BP 5553</strain>
    </source>
</reference>
<dbReference type="GO" id="GO:0016705">
    <property type="term" value="F:oxidoreductase activity, acting on paired donors, with incorporation or reduction of molecular oxygen"/>
    <property type="evidence" value="ECO:0007669"/>
    <property type="project" value="InterPro"/>
</dbReference>
<feature type="binding site" description="axial binding residue" evidence="8">
    <location>
        <position position="552"/>
    </location>
    <ligand>
        <name>heme</name>
        <dbReference type="ChEBI" id="CHEBI:30413"/>
    </ligand>
    <ligandPart>
        <name>Fe</name>
        <dbReference type="ChEBI" id="CHEBI:18248"/>
    </ligandPart>
</feature>
<dbReference type="GO" id="GO:0005506">
    <property type="term" value="F:iron ion binding"/>
    <property type="evidence" value="ECO:0007669"/>
    <property type="project" value="InterPro"/>
</dbReference>
<dbReference type="AlphaFoldDB" id="A0A370TAS1"/>
<evidence type="ECO:0000256" key="3">
    <source>
        <dbReference type="ARBA" id="ARBA00022617"/>
    </source>
</evidence>
<gene>
    <name evidence="11" type="ORF">BP5553_09820</name>
</gene>
<evidence type="ECO:0000256" key="4">
    <source>
        <dbReference type="ARBA" id="ARBA00022723"/>
    </source>
</evidence>
<dbReference type="GO" id="GO:0020037">
    <property type="term" value="F:heme binding"/>
    <property type="evidence" value="ECO:0007669"/>
    <property type="project" value="InterPro"/>
</dbReference>
<dbReference type="EMBL" id="NPIC01000013">
    <property type="protein sequence ID" value="RDL31031.1"/>
    <property type="molecule type" value="Genomic_DNA"/>
</dbReference>
<dbReference type="Proteomes" id="UP000254866">
    <property type="component" value="Unassembled WGS sequence"/>
</dbReference>
<dbReference type="InterPro" id="IPR050364">
    <property type="entry name" value="Cytochrome_P450_fung"/>
</dbReference>
<evidence type="ECO:0008006" key="13">
    <source>
        <dbReference type="Google" id="ProtNLM"/>
    </source>
</evidence>
<accession>A0A370TAS1</accession>
<evidence type="ECO:0000256" key="1">
    <source>
        <dbReference type="ARBA" id="ARBA00001971"/>
    </source>
</evidence>
<keyword evidence="3 8" id="KW-0349">Heme</keyword>
<dbReference type="CDD" id="cd11065">
    <property type="entry name" value="CYP64-like"/>
    <property type="match status" value="1"/>
</dbReference>
<evidence type="ECO:0000313" key="12">
    <source>
        <dbReference type="Proteomes" id="UP000254866"/>
    </source>
</evidence>
<dbReference type="PROSITE" id="PS00086">
    <property type="entry name" value="CYTOCHROME_P450"/>
    <property type="match status" value="1"/>
</dbReference>
<proteinExistence type="inferred from homology"/>
<evidence type="ECO:0000256" key="7">
    <source>
        <dbReference type="ARBA" id="ARBA00023033"/>
    </source>
</evidence>
<evidence type="ECO:0000256" key="6">
    <source>
        <dbReference type="ARBA" id="ARBA00023004"/>
    </source>
</evidence>
<dbReference type="Gene3D" id="1.10.630.10">
    <property type="entry name" value="Cytochrome P450"/>
    <property type="match status" value="1"/>
</dbReference>
<dbReference type="GO" id="GO:0004497">
    <property type="term" value="F:monooxygenase activity"/>
    <property type="evidence" value="ECO:0007669"/>
    <property type="project" value="UniProtKB-KW"/>
</dbReference>
<sequence length="640" mass="72189">MSNRIGSGSQPIMIPKREAAVFVARGRKQPRNLALTERALLLLQVLERKRLRPNHIRQREAIVGFTVYARVSSRFGPDQGLDCRQQNTHLSRDFIIKNLYKMSYGLSTLQLSCVALAAFIALLVFRRQSKKSKGNLPPGPKPLPVIGNFFDLPSAGQAEYLHWFKHKDTYGPISSINVMGLTLVIFHDKDAAHFVMGKKAQKTSGRPQLTFAQLCGFENFLISHQYDDKYRKHRKMVHQEIGTKGLSANFQPIQEKESLQFVLQTLNKPDEILQHLKTLAAAIVLNITYGYTIDRNSPDPLVELVEHAMENLSQAFVPLSWAVDSVPAIKYLPDWFPGMSYRKTAQEWKAVNESAAHLPYDFVKRQMAHKANPPSYVSNLLEKNMTKSKSDAGGGIELDPEDEVAIKWTAVSLYAAGSDSTVAIIHSVICALVMFPEVPKRAQEEIDRVVGLERLPNFNDRANLPYIDGIVKEAWRWNPVGPMGLSHKSDEDIICGEYLIPKGSYLLPSLWWFLNDPKDYSEPRTFKPERYMEPLNEPDPSELAFGYGRRSCAGRFFADASVYITVVQLLAAFNVCKAKDAQGNEIPVTLEAIPGMVNRPAPFQFKVEPRSQQHIDLLHRIESEQTPEVSHASLLRLNTV</sequence>
<keyword evidence="6 8" id="KW-0408">Iron</keyword>
<dbReference type="Pfam" id="PF00067">
    <property type="entry name" value="p450"/>
    <property type="match status" value="1"/>
</dbReference>
<evidence type="ECO:0000256" key="5">
    <source>
        <dbReference type="ARBA" id="ARBA00023002"/>
    </source>
</evidence>
<keyword evidence="12" id="KW-1185">Reference proteome</keyword>
<dbReference type="InterPro" id="IPR002401">
    <property type="entry name" value="Cyt_P450_E_grp-I"/>
</dbReference>
<evidence type="ECO:0000256" key="2">
    <source>
        <dbReference type="ARBA" id="ARBA00010617"/>
    </source>
</evidence>